<comment type="caution">
    <text evidence="13">The sequence shown here is derived from an EMBL/GenBank/DDBJ whole genome shotgun (WGS) entry which is preliminary data.</text>
</comment>
<dbReference type="InterPro" id="IPR022313">
    <property type="entry name" value="Phe/His_NH3-lyase_AS"/>
</dbReference>
<comment type="function">
    <text evidence="1">This is a key enzyme of plant metabolism catalyzing the first reaction in the biosynthesis from L-phenylalanine of a wide variety of natural products based on the phenylpropane skeleton.</text>
</comment>
<keyword evidence="9" id="KW-0585">Phenylalanine catabolism</keyword>
<proteinExistence type="inferred from homology"/>
<dbReference type="InterPro" id="IPR024083">
    <property type="entry name" value="Fumarase/histidase_N"/>
</dbReference>
<reference evidence="13 14" key="1">
    <citation type="submission" date="2024-05" db="EMBL/GenBank/DDBJ databases">
        <title>De novo assembly of an allotetraploid wild potato.</title>
        <authorList>
            <person name="Hosaka A.J."/>
        </authorList>
    </citation>
    <scope>NUCLEOTIDE SEQUENCE [LARGE SCALE GENOMIC DNA]</scope>
    <source>
        <tissue evidence="13">Young leaves</tissue>
    </source>
</reference>
<dbReference type="InterPro" id="IPR001106">
    <property type="entry name" value="Aromatic_Lyase"/>
</dbReference>
<keyword evidence="14" id="KW-1185">Reference proteome</keyword>
<evidence type="ECO:0000256" key="3">
    <source>
        <dbReference type="ARBA" id="ARBA00005138"/>
    </source>
</evidence>
<comment type="subcellular location">
    <subcellularLocation>
        <location evidence="2 12">Cytoplasm</location>
    </subcellularLocation>
</comment>
<evidence type="ECO:0000256" key="8">
    <source>
        <dbReference type="ARBA" id="ARBA00023051"/>
    </source>
</evidence>
<gene>
    <name evidence="13" type="ORF">AABB24_015465</name>
</gene>
<dbReference type="GO" id="GO:0009698">
    <property type="term" value="P:phenylpropanoid metabolic process"/>
    <property type="evidence" value="ECO:0007669"/>
    <property type="project" value="UniProtKB-KW"/>
</dbReference>
<evidence type="ECO:0000256" key="10">
    <source>
        <dbReference type="ARBA" id="ARBA00023239"/>
    </source>
</evidence>
<dbReference type="Gene3D" id="1.10.274.20">
    <property type="entry name" value="Phenylalanine ammonia-lyase 1, domain 3"/>
    <property type="match status" value="1"/>
</dbReference>
<dbReference type="SUPFAM" id="SSF48557">
    <property type="entry name" value="L-aspartase-like"/>
    <property type="match status" value="1"/>
</dbReference>
<comment type="pathway">
    <text evidence="3 12">Phenylpropanoid metabolism; trans-cinnamate biosynthesis; trans-cinnamate from L-phenylalanine: step 1/1.</text>
</comment>
<evidence type="ECO:0000256" key="4">
    <source>
        <dbReference type="ARBA" id="ARBA00007238"/>
    </source>
</evidence>
<dbReference type="GO" id="GO:0005737">
    <property type="term" value="C:cytoplasm"/>
    <property type="evidence" value="ECO:0007669"/>
    <property type="project" value="UniProtKB-SubCell"/>
</dbReference>
<dbReference type="InterPro" id="IPR005922">
    <property type="entry name" value="Phe_NH3-lyase"/>
</dbReference>
<dbReference type="GO" id="GO:0006559">
    <property type="term" value="P:L-phenylalanine catabolic process"/>
    <property type="evidence" value="ECO:0007669"/>
    <property type="project" value="UniProtKB-KW"/>
</dbReference>
<dbReference type="NCBIfam" id="TIGR01226">
    <property type="entry name" value="phe_am_lyase"/>
    <property type="match status" value="1"/>
</dbReference>
<sequence>MLVRINTLLQGYSGIRFEILEAITKLINNNITPCLPLRGTVTASGDLVPLSYIAGLLTGRPNSKAVGPNGEKFNAEEAFRVAGVSGGFFELQPKEGLALVNGTAVGSGMASMVLFESNILAVMSEVLSAIFAEVMNGKPEFTDYLTHKLKHHPGQIEAAAIMEHILDGSSYVKEAQKLHEMDPLQKPKQDRYALRTSPQWLGPQIEVIRVATKMIEREINSVNDNPLIDVSRNKALHGGNFQGTPIGVSMDNTRLALASIGKLMFAQFSELVNDYYNNGLPSNLTAGRNPSLDYGFKGAEIAMASYCSELQFLANPVTNHVQSAEQHNQDVNSLGLISARKTAEAVDILKLMSSTYLVALCQAIDLRHLEENLKNAVKNTVSQVAKKTLTIGANGELHPARFCEKELLQVVEREYLFTYADDPCSCTYPLMQKLRQVLVDHAMKNGESETNVNSSIFQKIVAFEEELNVVLPKEVESARAMLESGNPSIPNRITECRSYPLYRLVRQELGTEVLTGEKIRSPGEEIDKVFTAFCNGQIIDPLLECLKSWNGAPLPIC</sequence>
<evidence type="ECO:0000256" key="2">
    <source>
        <dbReference type="ARBA" id="ARBA00004496"/>
    </source>
</evidence>
<keyword evidence="8 12" id="KW-0587">Phenylpropanoid metabolism</keyword>
<dbReference type="Pfam" id="PF00221">
    <property type="entry name" value="Lyase_aromatic"/>
    <property type="match status" value="1"/>
</dbReference>
<dbReference type="EC" id="4.3.1.24" evidence="6 12"/>
<evidence type="ECO:0000256" key="1">
    <source>
        <dbReference type="ARBA" id="ARBA00002235"/>
    </source>
</evidence>
<evidence type="ECO:0000313" key="14">
    <source>
        <dbReference type="Proteomes" id="UP001627284"/>
    </source>
</evidence>
<dbReference type="FunFam" id="1.20.200.10:FF:000009">
    <property type="entry name" value="Phenylalanine ammonia-lyase"/>
    <property type="match status" value="1"/>
</dbReference>
<dbReference type="Proteomes" id="UP001627284">
    <property type="component" value="Unassembled WGS sequence"/>
</dbReference>
<dbReference type="InterPro" id="IPR023144">
    <property type="entry name" value="Phe_NH3-lyase_shielding_dom_sf"/>
</dbReference>
<dbReference type="InterPro" id="IPR008948">
    <property type="entry name" value="L-Aspartase-like"/>
</dbReference>
<organism evidence="13 14">
    <name type="scientific">Solanum stoloniferum</name>
    <dbReference type="NCBI Taxonomy" id="62892"/>
    <lineage>
        <taxon>Eukaryota</taxon>
        <taxon>Viridiplantae</taxon>
        <taxon>Streptophyta</taxon>
        <taxon>Embryophyta</taxon>
        <taxon>Tracheophyta</taxon>
        <taxon>Spermatophyta</taxon>
        <taxon>Magnoliopsida</taxon>
        <taxon>eudicotyledons</taxon>
        <taxon>Gunneridae</taxon>
        <taxon>Pentapetalae</taxon>
        <taxon>asterids</taxon>
        <taxon>lamiids</taxon>
        <taxon>Solanales</taxon>
        <taxon>Solanaceae</taxon>
        <taxon>Solanoideae</taxon>
        <taxon>Solaneae</taxon>
        <taxon>Solanum</taxon>
    </lineage>
</organism>
<evidence type="ECO:0000256" key="12">
    <source>
        <dbReference type="RuleBase" id="RU003955"/>
    </source>
</evidence>
<dbReference type="CDD" id="cd00332">
    <property type="entry name" value="PAL-HAL"/>
    <property type="match status" value="1"/>
</dbReference>
<dbReference type="Gene3D" id="1.10.275.10">
    <property type="entry name" value="Fumarase/aspartase (N-terminal domain)"/>
    <property type="match status" value="1"/>
</dbReference>
<evidence type="ECO:0000256" key="5">
    <source>
        <dbReference type="ARBA" id="ARBA00011881"/>
    </source>
</evidence>
<keyword evidence="10 11" id="KW-0456">Lyase</keyword>
<evidence type="ECO:0000256" key="11">
    <source>
        <dbReference type="RuleBase" id="RU003954"/>
    </source>
</evidence>
<protein>
    <recommendedName>
        <fullName evidence="6 12">Phenylalanine ammonia-lyase</fullName>
        <ecNumber evidence="6 12">4.3.1.24</ecNumber>
    </recommendedName>
</protein>
<accession>A0ABD2TPK8</accession>
<name>A0ABD2TPK8_9SOLN</name>
<evidence type="ECO:0000313" key="13">
    <source>
        <dbReference type="EMBL" id="KAL3358349.1"/>
    </source>
</evidence>
<evidence type="ECO:0000256" key="6">
    <source>
        <dbReference type="ARBA" id="ARBA00012139"/>
    </source>
</evidence>
<comment type="subunit">
    <text evidence="5">Homotetramer.</text>
</comment>
<evidence type="ECO:0000256" key="9">
    <source>
        <dbReference type="ARBA" id="ARBA00023232"/>
    </source>
</evidence>
<dbReference type="PROSITE" id="PS00488">
    <property type="entry name" value="PAL_HISTIDASE"/>
    <property type="match status" value="1"/>
</dbReference>
<dbReference type="EMBL" id="JBJKTR010000009">
    <property type="protein sequence ID" value="KAL3358349.1"/>
    <property type="molecule type" value="Genomic_DNA"/>
</dbReference>
<comment type="similarity">
    <text evidence="4 11">Belongs to the PAL/histidase family.</text>
</comment>
<comment type="catalytic activity">
    <reaction evidence="12">
        <text>L-phenylalanine = (E)-cinnamate + NH4(+)</text>
        <dbReference type="Rhea" id="RHEA:21384"/>
        <dbReference type="ChEBI" id="CHEBI:15669"/>
        <dbReference type="ChEBI" id="CHEBI:28938"/>
        <dbReference type="ChEBI" id="CHEBI:58095"/>
        <dbReference type="EC" id="4.3.1.24"/>
    </reaction>
</comment>
<dbReference type="GO" id="GO:0045548">
    <property type="term" value="F:phenylalanine ammonia-lyase activity"/>
    <property type="evidence" value="ECO:0007669"/>
    <property type="project" value="UniProtKB-EC"/>
</dbReference>
<dbReference type="FunFam" id="1.10.274.20:FF:000001">
    <property type="entry name" value="Phenylalanine ammonia-lyase"/>
    <property type="match status" value="1"/>
</dbReference>
<dbReference type="PANTHER" id="PTHR10362">
    <property type="entry name" value="HISTIDINE AMMONIA-LYASE"/>
    <property type="match status" value="1"/>
</dbReference>
<evidence type="ECO:0000256" key="7">
    <source>
        <dbReference type="ARBA" id="ARBA00022490"/>
    </source>
</evidence>
<keyword evidence="7" id="KW-0963">Cytoplasm</keyword>
<dbReference type="Gene3D" id="1.20.200.10">
    <property type="entry name" value="Fumarase/aspartase (Central domain)"/>
    <property type="match status" value="1"/>
</dbReference>
<dbReference type="AlphaFoldDB" id="A0ABD2TPK8"/>